<evidence type="ECO:0000259" key="5">
    <source>
        <dbReference type="Pfam" id="PF25151"/>
    </source>
</evidence>
<dbReference type="InterPro" id="IPR016024">
    <property type="entry name" value="ARM-type_fold"/>
</dbReference>
<feature type="domain" description="tRNA (32-2'-O)-methyltransferase regulator THADA-like C-terminal TPR repeats region" evidence="5">
    <location>
        <begin position="697"/>
        <end position="847"/>
    </location>
</feature>
<dbReference type="GO" id="GO:0005829">
    <property type="term" value="C:cytosol"/>
    <property type="evidence" value="ECO:0007669"/>
    <property type="project" value="TreeGrafter"/>
</dbReference>
<dbReference type="InterPro" id="IPR011989">
    <property type="entry name" value="ARM-like"/>
</dbReference>
<feature type="domain" description="DUF2428" evidence="3">
    <location>
        <begin position="494"/>
        <end position="695"/>
    </location>
</feature>
<accession>A0AAD9MBW9</accession>
<feature type="domain" description="tRNA (32-2'-O)-methyltransferase regulator THADA-like TPR repeats region" evidence="4">
    <location>
        <begin position="205"/>
        <end position="336"/>
    </location>
</feature>
<dbReference type="PANTHER" id="PTHR14387:SF0">
    <property type="entry name" value="DUF2428 DOMAIN-CONTAINING PROTEIN"/>
    <property type="match status" value="1"/>
</dbReference>
<evidence type="ECO:0000256" key="1">
    <source>
        <dbReference type="ARBA" id="ARBA00010409"/>
    </source>
</evidence>
<evidence type="ECO:0000256" key="2">
    <source>
        <dbReference type="ARBA" id="ARBA00022694"/>
    </source>
</evidence>
<dbReference type="GO" id="GO:0030488">
    <property type="term" value="P:tRNA methylation"/>
    <property type="evidence" value="ECO:0007669"/>
    <property type="project" value="TreeGrafter"/>
</dbReference>
<reference evidence="6" key="1">
    <citation type="journal article" date="2023" name="Mol. Plant Microbe Interact.">
        <title>Elucidating the Obligate Nature and Biological Capacity of an Invasive Fungal Corn Pathogen.</title>
        <authorList>
            <person name="MacCready J.S."/>
            <person name="Roggenkamp E.M."/>
            <person name="Gdanetz K."/>
            <person name="Chilvers M.I."/>
        </authorList>
    </citation>
    <scope>NUCLEOTIDE SEQUENCE</scope>
    <source>
        <strain evidence="6">PM02</strain>
    </source>
</reference>
<dbReference type="Pfam" id="PF26523">
    <property type="entry name" value="Trm732_C"/>
    <property type="match status" value="1"/>
</dbReference>
<sequence>MAMDVAMSEQGHLRSVQDAVRSGNAKTIISWVEAQRREEQSSLTQAITKELLRNASESTEFSGHSCVPLCGFLQHYMKSQHRTSREWMFNKALALDLYKFYVEGLQSLNVFLTKKLVGIDDLAQAFREVEPSAGSAGEVDSWRALIARLFSWMAFSNLCPITGKVIIQLYSEMAKVAKTVQPGTTCDVFSVVHFKGWLLDASVEHPDILEDIRHYVLTPLFKSDKTSALELLCLFNSRLESLASAGPGLDTALLLQLAVLQTGKKTGLVSDPVDEIASEQSSSRMALQTTVLDGLLTHPSHEIRASAFSLLVSSQTTTKPLSTAVMQLLKLHLPAIYTWTRLVLDLVMDPFTDVRETAVTVLSMLPAGLVTTQQRNLGAPYTLHCVLEEMCARAQDLATQTGRADYGDGAARAHGLLCAWTEDQGQKVALVSTVLQRLEYKISEAESDLGHAAVEKPVHGDFASLSFMWPSMTQGAKSEDDVQAVHFLGGRIVEDLLSYSFRAVHESSNLLRLLVGCVRLRAGTASSLLGFDVFKEIGNLTFEQLSNLRHRGAFSTVSSTFAICCQSTRLIRHKNDSGKAPSEDLVHDWYKGTLSCIMTQASTTRRSAGIPALMTGILTAKAESPSFQDIFQNLEDIARMSAHASQTDGSNLPQVHALNCLKDIFRSSLLSKKADGHLAGTLRLAGSCLPSEVWAIRNCGLLLLRSLIDTLFGAVDTKASMEAGWDGVTTRIAYRKYPSLPGVLLDLVKSGGRDMMETGSQTTAAEAVFPALDIIRRAGPPEEQRDELYGHICRYLGSHLWHVREMAARTICSFLLTVDWIAEMKDLVRDSLESANKLHGSLLALRFVLERKAEVTTEDAQRVRAEITALVRTARPWRRCPEIRAASLEVDNHLLRRGDARPRAAPGLEAWTSLDPLAGPHSALLTLHQALAEINTMLMHDNVDGLSTCVTALVTSDTNAACKVLEVLPSMWTSLRGPSGHSSLYAIYLTVVSMTEAPDVRAQALVNMAELLDEDVRRQNWHQTPQTKDLSHAWKLLGQGPINPSLSHAILVFSGPLLAIVTRRVDSTDASVSLQILAWAAMMSDALGPEKSFDTRYAAATALKSFAWGTTPQQASQPHLVPFFISLYDALVDDDDEVRDEAAAAVAHLLGRALEPMAAADSLVTWLAEHFGALDAFRWEAVRRVAGQPPHAVSDADVHSQAWVPAEAQLRKAMQRDDSLFAIEEQNLFSEEVRETRRWRGALRLASRGARRHDDAPVAYLRAWTRAGMTCLVQLADDRDDGPLGWTSDQHVFALCARLLLGAATLAQHDSVLGGLLGEFKARTGRNRLHRLLVAMMAED</sequence>
<dbReference type="Pfam" id="PF25151">
    <property type="entry name" value="TPR_Trm732_C"/>
    <property type="match status" value="1"/>
</dbReference>
<evidence type="ECO:0000313" key="6">
    <source>
        <dbReference type="EMBL" id="KAK2070622.1"/>
    </source>
</evidence>
<name>A0AAD9MBW9_9PEZI</name>
<comment type="similarity">
    <text evidence="1">Belongs to the THADA family.</text>
</comment>
<dbReference type="InterPro" id="IPR019442">
    <property type="entry name" value="THADA/TRM732_DUF2428"/>
</dbReference>
<dbReference type="Gene3D" id="1.25.10.10">
    <property type="entry name" value="Leucine-rich Repeat Variant"/>
    <property type="match status" value="1"/>
</dbReference>
<gene>
    <name evidence="6" type="ORF">P8C59_005100</name>
</gene>
<comment type="caution">
    <text evidence="6">The sequence shown here is derived from an EMBL/GenBank/DDBJ whole genome shotgun (WGS) entry which is preliminary data.</text>
</comment>
<dbReference type="SUPFAM" id="SSF48371">
    <property type="entry name" value="ARM repeat"/>
    <property type="match status" value="1"/>
</dbReference>
<dbReference type="InterPro" id="IPR056842">
    <property type="entry name" value="THADA-like_TPR_C"/>
</dbReference>
<keyword evidence="7" id="KW-1185">Reference proteome</keyword>
<proteinExistence type="inferred from homology"/>
<organism evidence="6 7">
    <name type="scientific">Phyllachora maydis</name>
    <dbReference type="NCBI Taxonomy" id="1825666"/>
    <lineage>
        <taxon>Eukaryota</taxon>
        <taxon>Fungi</taxon>
        <taxon>Dikarya</taxon>
        <taxon>Ascomycota</taxon>
        <taxon>Pezizomycotina</taxon>
        <taxon>Sordariomycetes</taxon>
        <taxon>Sordariomycetidae</taxon>
        <taxon>Phyllachorales</taxon>
        <taxon>Phyllachoraceae</taxon>
        <taxon>Phyllachora</taxon>
    </lineage>
</organism>
<evidence type="ECO:0000259" key="3">
    <source>
        <dbReference type="Pfam" id="PF10350"/>
    </source>
</evidence>
<evidence type="ECO:0000259" key="4">
    <source>
        <dbReference type="Pfam" id="PF25150"/>
    </source>
</evidence>
<evidence type="ECO:0000313" key="7">
    <source>
        <dbReference type="Proteomes" id="UP001217918"/>
    </source>
</evidence>
<dbReference type="EMBL" id="JAQQPM010000004">
    <property type="protein sequence ID" value="KAK2070622.1"/>
    <property type="molecule type" value="Genomic_DNA"/>
</dbReference>
<dbReference type="Proteomes" id="UP001217918">
    <property type="component" value="Unassembled WGS sequence"/>
</dbReference>
<dbReference type="Pfam" id="PF25150">
    <property type="entry name" value="TPR_Trm732"/>
    <property type="match status" value="1"/>
</dbReference>
<dbReference type="PANTHER" id="PTHR14387">
    <property type="entry name" value="THADA/DEATH RECEPTOR INTERACTING PROTEIN"/>
    <property type="match status" value="1"/>
</dbReference>
<evidence type="ECO:0008006" key="8">
    <source>
        <dbReference type="Google" id="ProtNLM"/>
    </source>
</evidence>
<dbReference type="InterPro" id="IPR056843">
    <property type="entry name" value="THADA-like_TPR"/>
</dbReference>
<protein>
    <recommendedName>
        <fullName evidence="8">DUF2428 domain-containing protein</fullName>
    </recommendedName>
</protein>
<dbReference type="InterPro" id="IPR051954">
    <property type="entry name" value="tRNA_methyltransferase_THADA"/>
</dbReference>
<dbReference type="Pfam" id="PF10350">
    <property type="entry name" value="DUF2428"/>
    <property type="match status" value="1"/>
</dbReference>
<keyword evidence="2" id="KW-0819">tRNA processing</keyword>